<comment type="caution">
    <text evidence="11">The sequence shown here is derived from an EMBL/GenBank/DDBJ whole genome shotgun (WGS) entry which is preliminary data.</text>
</comment>
<comment type="similarity">
    <text evidence="2 8">Belongs to the organo anion transporter (TC 2.A.60) family.</text>
</comment>
<feature type="transmembrane region" description="Helical" evidence="8">
    <location>
        <begin position="597"/>
        <end position="615"/>
    </location>
</feature>
<evidence type="ECO:0000256" key="5">
    <source>
        <dbReference type="ARBA" id="ARBA00022989"/>
    </source>
</evidence>
<protein>
    <recommendedName>
        <fullName evidence="8">Solute carrier organic anion transporter family member</fullName>
    </recommendedName>
</protein>
<evidence type="ECO:0000259" key="9">
    <source>
        <dbReference type="PROSITE" id="PS50850"/>
    </source>
</evidence>
<keyword evidence="5 8" id="KW-1133">Transmembrane helix</keyword>
<dbReference type="PANTHER" id="PTHR11388:SF100">
    <property type="entry name" value="SOLUTE CARRIER ORGANIC ANION TRANSPORTER FAMILY MEMBER 4A1"/>
    <property type="match status" value="1"/>
</dbReference>
<dbReference type="OrthoDB" id="5062115at2759"/>
<keyword evidence="6 8" id="KW-0472">Membrane</keyword>
<dbReference type="GO" id="GO:0043252">
    <property type="term" value="P:sodium-independent organic anion transport"/>
    <property type="evidence" value="ECO:0007669"/>
    <property type="project" value="TreeGrafter"/>
</dbReference>
<feature type="domain" description="Major facilitator superfamily (MFS) profile" evidence="9">
    <location>
        <begin position="30"/>
        <end position="619"/>
    </location>
</feature>
<feature type="transmembrane region" description="Helical" evidence="8">
    <location>
        <begin position="198"/>
        <end position="226"/>
    </location>
</feature>
<evidence type="ECO:0000256" key="3">
    <source>
        <dbReference type="ARBA" id="ARBA00022475"/>
    </source>
</evidence>
<evidence type="ECO:0000256" key="8">
    <source>
        <dbReference type="RuleBase" id="RU362056"/>
    </source>
</evidence>
<dbReference type="InterPro" id="IPR002350">
    <property type="entry name" value="Kazal_dom"/>
</dbReference>
<reference evidence="11" key="1">
    <citation type="submission" date="2021-03" db="EMBL/GenBank/DDBJ databases">
        <authorList>
            <person name="Bekaert M."/>
        </authorList>
    </citation>
    <scope>NUCLEOTIDE SEQUENCE</scope>
</reference>
<evidence type="ECO:0000256" key="1">
    <source>
        <dbReference type="ARBA" id="ARBA00004651"/>
    </source>
</evidence>
<keyword evidence="12" id="KW-1185">Reference proteome</keyword>
<feature type="transmembrane region" description="Helical" evidence="8">
    <location>
        <begin position="355"/>
        <end position="379"/>
    </location>
</feature>
<gene>
    <name evidence="11" type="ORF">MEDL_48229</name>
</gene>
<dbReference type="InterPro" id="IPR036259">
    <property type="entry name" value="MFS_trans_sf"/>
</dbReference>
<dbReference type="GO" id="GO:0015347">
    <property type="term" value="F:sodium-independent organic anion transmembrane transporter activity"/>
    <property type="evidence" value="ECO:0007669"/>
    <property type="project" value="TreeGrafter"/>
</dbReference>
<feature type="transmembrane region" description="Helical" evidence="8">
    <location>
        <begin position="68"/>
        <end position="88"/>
    </location>
</feature>
<feature type="transmembrane region" description="Helical" evidence="8">
    <location>
        <begin position="505"/>
        <end position="529"/>
    </location>
</feature>
<organism evidence="11 12">
    <name type="scientific">Mytilus edulis</name>
    <name type="common">Blue mussel</name>
    <dbReference type="NCBI Taxonomy" id="6550"/>
    <lineage>
        <taxon>Eukaryota</taxon>
        <taxon>Metazoa</taxon>
        <taxon>Spiralia</taxon>
        <taxon>Lophotrochozoa</taxon>
        <taxon>Mollusca</taxon>
        <taxon>Bivalvia</taxon>
        <taxon>Autobranchia</taxon>
        <taxon>Pteriomorphia</taxon>
        <taxon>Mytilida</taxon>
        <taxon>Mytiloidea</taxon>
        <taxon>Mytilidae</taxon>
        <taxon>Mytilinae</taxon>
        <taxon>Mytilus</taxon>
    </lineage>
</organism>
<dbReference type="AlphaFoldDB" id="A0A8S3TPS7"/>
<feature type="transmembrane region" description="Helical" evidence="8">
    <location>
        <begin position="100"/>
        <end position="118"/>
    </location>
</feature>
<feature type="transmembrane region" description="Helical" evidence="8">
    <location>
        <begin position="391"/>
        <end position="410"/>
    </location>
</feature>
<dbReference type="EMBL" id="CAJPWZ010002323">
    <property type="protein sequence ID" value="CAG2235675.1"/>
    <property type="molecule type" value="Genomic_DNA"/>
</dbReference>
<evidence type="ECO:0000256" key="7">
    <source>
        <dbReference type="ARBA" id="ARBA00023157"/>
    </source>
</evidence>
<dbReference type="Pfam" id="PF03137">
    <property type="entry name" value="OATP"/>
    <property type="match status" value="1"/>
</dbReference>
<feature type="transmembrane region" description="Helical" evidence="8">
    <location>
        <begin position="161"/>
        <end position="186"/>
    </location>
</feature>
<dbReference type="PANTHER" id="PTHR11388">
    <property type="entry name" value="ORGANIC ANION TRANSPORTER"/>
    <property type="match status" value="1"/>
</dbReference>
<keyword evidence="7" id="KW-1015">Disulfide bond</keyword>
<accession>A0A8S3TPS7</accession>
<evidence type="ECO:0000259" key="10">
    <source>
        <dbReference type="PROSITE" id="PS51465"/>
    </source>
</evidence>
<sequence>MTRNKKEDERYGYGKFKPSCLQWMNSIRWFVFWQCVINFVDGFMVYGVISVIIPALEKRYDLSSSKSGLISSANDFGAFVILIFVGYFGERRHKPRIMGVGISLLAFGSLLFSLPQFIGGRYAYTVSDSYNNTDNVCNQKNTTGASCSSTSMDIKDNYKTYYAMFIVGQMFLGIGAVPVYTIGLTYLDENCKQKLTSFYTGVIFASGSIGSAVGFVVGGNLLNIFVDANTLDVTTIPLTPSDPQWVGAWWIGIVIAVPAFILISFPIHGYPRRLPGYKELQKERKSEAYDNNSEEITAQPSFGKKLKDFPKSIQLLAKNPTFILVTLSSVCETLLVSGVTTFGSKIAQQLFNIDLATAGTVIGAISIPGAGGGMVFGGYMVKKLKLRLRGIIYFCCVCMCFAAVLAPSFLMTCPSQPVAGISTSYRLGEKIDLVSSCNLHCHCTTAGYEPICDLNKTVYFSPCHAGCTDTVLLNGTKSYADCSCISANKNVVVAVSGNCSEDCNWFYVFCGLLFFLLWFTFATMSPIVTTTFRCVSQKQRSFAFAIQCLAARLLGTTPGPIFLGAIIDSTCDLWQDTCGKKGSCWIYRKYDLVTSLMTWWICVKIIGILFLLFAAKLYKPCTESMIENQQCVLLPGILFLNMNSILEISKKKEKKYVGAKAGQWRGHRDLYEGNNELYIDILSQPDNGEIKGTGNDSYYGNFVFRGFCAGNNTVALQANSFTKNRTISILYNGQRANDEFIKGKYEISSNDKHLPLLHVGEFTLRWISDSHLFEQAH</sequence>
<feature type="transmembrane region" description="Helical" evidence="8">
    <location>
        <begin position="321"/>
        <end position="343"/>
    </location>
</feature>
<dbReference type="Pfam" id="PF07648">
    <property type="entry name" value="Kazal_2"/>
    <property type="match status" value="1"/>
</dbReference>
<evidence type="ECO:0000256" key="2">
    <source>
        <dbReference type="ARBA" id="ARBA00009657"/>
    </source>
</evidence>
<feature type="domain" description="Kazal-like" evidence="10">
    <location>
        <begin position="431"/>
        <end position="486"/>
    </location>
</feature>
<dbReference type="PROSITE" id="PS51465">
    <property type="entry name" value="KAZAL_2"/>
    <property type="match status" value="1"/>
</dbReference>
<dbReference type="InterPro" id="IPR020846">
    <property type="entry name" value="MFS_dom"/>
</dbReference>
<proteinExistence type="inferred from homology"/>
<evidence type="ECO:0000313" key="11">
    <source>
        <dbReference type="EMBL" id="CAG2235675.1"/>
    </source>
</evidence>
<keyword evidence="8" id="KW-0406">Ion transport</keyword>
<name>A0A8S3TPS7_MYTED</name>
<dbReference type="NCBIfam" id="TIGR00805">
    <property type="entry name" value="oat"/>
    <property type="match status" value="1"/>
</dbReference>
<dbReference type="SUPFAM" id="SSF103473">
    <property type="entry name" value="MFS general substrate transporter"/>
    <property type="match status" value="1"/>
</dbReference>
<dbReference type="GO" id="GO:0016323">
    <property type="term" value="C:basolateral plasma membrane"/>
    <property type="evidence" value="ECO:0007669"/>
    <property type="project" value="TreeGrafter"/>
</dbReference>
<dbReference type="InterPro" id="IPR004156">
    <property type="entry name" value="OATP"/>
</dbReference>
<evidence type="ECO:0000256" key="4">
    <source>
        <dbReference type="ARBA" id="ARBA00022692"/>
    </source>
</evidence>
<comment type="subcellular location">
    <subcellularLocation>
        <location evidence="1 8">Cell membrane</location>
        <topology evidence="1 8">Multi-pass membrane protein</topology>
    </subcellularLocation>
</comment>
<feature type="transmembrane region" description="Helical" evidence="8">
    <location>
        <begin position="246"/>
        <end position="265"/>
    </location>
</feature>
<dbReference type="Gene3D" id="1.20.1250.20">
    <property type="entry name" value="MFS general substrate transporter like domains"/>
    <property type="match status" value="1"/>
</dbReference>
<dbReference type="GO" id="GO:0006811">
    <property type="term" value="P:monoatomic ion transport"/>
    <property type="evidence" value="ECO:0007669"/>
    <property type="project" value="UniProtKB-KW"/>
</dbReference>
<keyword evidence="3" id="KW-1003">Cell membrane</keyword>
<keyword evidence="4 8" id="KW-0812">Transmembrane</keyword>
<evidence type="ECO:0000313" key="12">
    <source>
        <dbReference type="Proteomes" id="UP000683360"/>
    </source>
</evidence>
<feature type="transmembrane region" description="Helical" evidence="8">
    <location>
        <begin position="541"/>
        <end position="567"/>
    </location>
</feature>
<dbReference type="PROSITE" id="PS50850">
    <property type="entry name" value="MFS"/>
    <property type="match status" value="1"/>
</dbReference>
<feature type="transmembrane region" description="Helical" evidence="8">
    <location>
        <begin position="31"/>
        <end position="56"/>
    </location>
</feature>
<dbReference type="Proteomes" id="UP000683360">
    <property type="component" value="Unassembled WGS sequence"/>
</dbReference>
<evidence type="ECO:0000256" key="6">
    <source>
        <dbReference type="ARBA" id="ARBA00023136"/>
    </source>
</evidence>
<keyword evidence="8" id="KW-0813">Transport</keyword>